<dbReference type="Pfam" id="PF00107">
    <property type="entry name" value="ADH_zinc_N"/>
    <property type="match status" value="1"/>
</dbReference>
<dbReference type="EMBL" id="JAVDPF010000013">
    <property type="protein sequence ID" value="KAL1877754.1"/>
    <property type="molecule type" value="Genomic_DNA"/>
</dbReference>
<accession>A0ABR3XPV4</accession>
<dbReference type="InterPro" id="IPR013149">
    <property type="entry name" value="ADH-like_C"/>
</dbReference>
<keyword evidence="4" id="KW-1185">Reference proteome</keyword>
<evidence type="ECO:0000259" key="2">
    <source>
        <dbReference type="SMART" id="SM00829"/>
    </source>
</evidence>
<name>A0ABR3XPV4_9EURO</name>
<dbReference type="PANTHER" id="PTHR43205:SF19">
    <property type="entry name" value="ENOYL REDUCTASE (ER) DOMAIN-CONTAINING PROTEIN"/>
    <property type="match status" value="1"/>
</dbReference>
<evidence type="ECO:0000313" key="4">
    <source>
        <dbReference type="Proteomes" id="UP001583193"/>
    </source>
</evidence>
<evidence type="ECO:0000256" key="1">
    <source>
        <dbReference type="ARBA" id="ARBA00023002"/>
    </source>
</evidence>
<comment type="caution">
    <text evidence="3">The sequence shown here is derived from an EMBL/GenBank/DDBJ whole genome shotgun (WGS) entry which is preliminary data.</text>
</comment>
<dbReference type="Gene3D" id="3.40.50.720">
    <property type="entry name" value="NAD(P)-binding Rossmann-like Domain"/>
    <property type="match status" value="1"/>
</dbReference>
<evidence type="ECO:0000313" key="3">
    <source>
        <dbReference type="EMBL" id="KAL1877754.1"/>
    </source>
</evidence>
<dbReference type="Pfam" id="PF16884">
    <property type="entry name" value="ADH_N_2"/>
    <property type="match status" value="1"/>
</dbReference>
<sequence length="349" mass="37521">MSPTATQQWILAEKPTGVPVLSGPRATFQLVTKPLPQLKEGQVLIKILHISNDPAQRLWIDPAIPANRLYTKPVEVGDTMKSLAVAEVIQSKAEVLPVGTLISAMAGWCEYAVIAAEECIPFRPVEGLSVTDCTALFGAPGVTALYGLVDIAHTGPNDAIVISGAAGAVGSVAVQIAKHVLKCRKVIGIAGSDAKCKWVESLGADVCLNYKSSGFENELKKAADGFVEVYFDNVGGWILDLMLKLLQKEGRVIACGAIAVYNNNTAGIKNWYHVIAMRLQIKGFVVLDALPTGRWAQIVDTLVKEYEEGNIKATKEGVTLVPAKFEDVPKIWMRLFEGQGTGKLLTQVV</sequence>
<gene>
    <name evidence="3" type="primary">QOR1_1</name>
    <name evidence="3" type="ORF">Plec18167_004723</name>
</gene>
<dbReference type="Proteomes" id="UP001583193">
    <property type="component" value="Unassembled WGS sequence"/>
</dbReference>
<organism evidence="3 4">
    <name type="scientific">Paecilomyces lecythidis</name>
    <dbReference type="NCBI Taxonomy" id="3004212"/>
    <lineage>
        <taxon>Eukaryota</taxon>
        <taxon>Fungi</taxon>
        <taxon>Dikarya</taxon>
        <taxon>Ascomycota</taxon>
        <taxon>Pezizomycotina</taxon>
        <taxon>Eurotiomycetes</taxon>
        <taxon>Eurotiomycetidae</taxon>
        <taxon>Eurotiales</taxon>
        <taxon>Thermoascaceae</taxon>
        <taxon>Paecilomyces</taxon>
    </lineage>
</organism>
<dbReference type="Gene3D" id="3.90.180.10">
    <property type="entry name" value="Medium-chain alcohol dehydrogenases, catalytic domain"/>
    <property type="match status" value="1"/>
</dbReference>
<dbReference type="InterPro" id="IPR036291">
    <property type="entry name" value="NAD(P)-bd_dom_sf"/>
</dbReference>
<dbReference type="InterPro" id="IPR011032">
    <property type="entry name" value="GroES-like_sf"/>
</dbReference>
<dbReference type="InterPro" id="IPR041694">
    <property type="entry name" value="ADH_N_2"/>
</dbReference>
<protein>
    <submittedName>
        <fullName evidence="3">Quinone oxidoreductase</fullName>
    </submittedName>
</protein>
<dbReference type="InterPro" id="IPR045010">
    <property type="entry name" value="MDR_fam"/>
</dbReference>
<reference evidence="3 4" key="1">
    <citation type="journal article" date="2024" name="IMA Fungus">
        <title>IMA Genome - F19 : A genome assembly and annotation guide to empower mycologists, including annotated draft genome sequences of Ceratocystis pirilliformis, Diaporthe australafricana, Fusarium ophioides, Paecilomyces lecythidis, and Sporothrix stenoceras.</title>
        <authorList>
            <person name="Aylward J."/>
            <person name="Wilson A.M."/>
            <person name="Visagie C.M."/>
            <person name="Spraker J."/>
            <person name="Barnes I."/>
            <person name="Buitendag C."/>
            <person name="Ceriani C."/>
            <person name="Del Mar Angel L."/>
            <person name="du Plessis D."/>
            <person name="Fuchs T."/>
            <person name="Gasser K."/>
            <person name="Kramer D."/>
            <person name="Li W."/>
            <person name="Munsamy K."/>
            <person name="Piso A."/>
            <person name="Price J.L."/>
            <person name="Sonnekus B."/>
            <person name="Thomas C."/>
            <person name="van der Nest A."/>
            <person name="van Dijk A."/>
            <person name="van Heerden A."/>
            <person name="van Vuuren N."/>
            <person name="Yilmaz N."/>
            <person name="Duong T.A."/>
            <person name="van der Merwe N.A."/>
            <person name="Wingfield M.J."/>
            <person name="Wingfield B.D."/>
        </authorList>
    </citation>
    <scope>NUCLEOTIDE SEQUENCE [LARGE SCALE GENOMIC DNA]</scope>
    <source>
        <strain evidence="3 4">CMW 18167</strain>
    </source>
</reference>
<proteinExistence type="predicted"/>
<dbReference type="SUPFAM" id="SSF50129">
    <property type="entry name" value="GroES-like"/>
    <property type="match status" value="1"/>
</dbReference>
<dbReference type="InterPro" id="IPR020843">
    <property type="entry name" value="ER"/>
</dbReference>
<feature type="domain" description="Enoyl reductase (ER)" evidence="2">
    <location>
        <begin position="23"/>
        <end position="346"/>
    </location>
</feature>
<dbReference type="SMART" id="SM00829">
    <property type="entry name" value="PKS_ER"/>
    <property type="match status" value="1"/>
</dbReference>
<keyword evidence="1" id="KW-0560">Oxidoreductase</keyword>
<dbReference type="PANTHER" id="PTHR43205">
    <property type="entry name" value="PROSTAGLANDIN REDUCTASE"/>
    <property type="match status" value="1"/>
</dbReference>
<dbReference type="SUPFAM" id="SSF51735">
    <property type="entry name" value="NAD(P)-binding Rossmann-fold domains"/>
    <property type="match status" value="1"/>
</dbReference>
<dbReference type="CDD" id="cd05288">
    <property type="entry name" value="PGDH"/>
    <property type="match status" value="1"/>
</dbReference>